<keyword evidence="5" id="KW-0479">Metal-binding</keyword>
<dbReference type="InterPro" id="IPR006595">
    <property type="entry name" value="CTLH_C"/>
</dbReference>
<evidence type="ECO:0000259" key="10">
    <source>
        <dbReference type="PROSITE" id="PS51867"/>
    </source>
</evidence>
<organism evidence="11 12">
    <name type="scientific">Trichoglossum hirsutum</name>
    <dbReference type="NCBI Taxonomy" id="265104"/>
    <lineage>
        <taxon>Eukaryota</taxon>
        <taxon>Fungi</taxon>
        <taxon>Dikarya</taxon>
        <taxon>Ascomycota</taxon>
        <taxon>Pezizomycotina</taxon>
        <taxon>Geoglossomycetes</taxon>
        <taxon>Geoglossales</taxon>
        <taxon>Geoglossaceae</taxon>
        <taxon>Trichoglossum</taxon>
    </lineage>
</organism>
<evidence type="ECO:0000256" key="1">
    <source>
        <dbReference type="ARBA" id="ARBA00002343"/>
    </source>
</evidence>
<dbReference type="PROSITE" id="PS51867">
    <property type="entry name" value="ZF_RING_GID"/>
    <property type="match status" value="1"/>
</dbReference>
<dbReference type="PANTHER" id="PTHR12170:SF2">
    <property type="entry name" value="E3 UBIQUITIN-PROTEIN TRANSFERASE MAEA"/>
    <property type="match status" value="1"/>
</dbReference>
<comment type="similarity">
    <text evidence="3">Belongs to the FYV10 family.</text>
</comment>
<keyword evidence="7" id="KW-0862">Zinc</keyword>
<dbReference type="GO" id="GO:0008270">
    <property type="term" value="F:zinc ion binding"/>
    <property type="evidence" value="ECO:0007669"/>
    <property type="project" value="UniProtKB-KW"/>
</dbReference>
<gene>
    <name evidence="11" type="primary">FYV10</name>
    <name evidence="11" type="ORF">GP486_000282</name>
</gene>
<dbReference type="InterPro" id="IPR045098">
    <property type="entry name" value="Fyv10_fam"/>
</dbReference>
<evidence type="ECO:0000256" key="7">
    <source>
        <dbReference type="ARBA" id="ARBA00022833"/>
    </source>
</evidence>
<dbReference type="EMBL" id="JAGHQM010000016">
    <property type="protein sequence ID" value="KAH0566311.1"/>
    <property type="molecule type" value="Genomic_DNA"/>
</dbReference>
<dbReference type="InterPro" id="IPR013144">
    <property type="entry name" value="CRA_dom"/>
</dbReference>
<dbReference type="InterPro" id="IPR044063">
    <property type="entry name" value="ZF_RING_GID"/>
</dbReference>
<evidence type="ECO:0000256" key="6">
    <source>
        <dbReference type="ARBA" id="ARBA00022771"/>
    </source>
</evidence>
<dbReference type="GO" id="GO:0043161">
    <property type="term" value="P:proteasome-mediated ubiquitin-dependent protein catabolic process"/>
    <property type="evidence" value="ECO:0007669"/>
    <property type="project" value="InterPro"/>
</dbReference>
<keyword evidence="12" id="KW-1185">Reference proteome</keyword>
<dbReference type="GO" id="GO:0005737">
    <property type="term" value="C:cytoplasm"/>
    <property type="evidence" value="ECO:0007669"/>
    <property type="project" value="UniProtKB-SubCell"/>
</dbReference>
<evidence type="ECO:0000256" key="3">
    <source>
        <dbReference type="ARBA" id="ARBA00010615"/>
    </source>
</evidence>
<evidence type="ECO:0000256" key="8">
    <source>
        <dbReference type="PROSITE-ProRule" id="PRU01215"/>
    </source>
</evidence>
<reference evidence="11" key="1">
    <citation type="submission" date="2021-03" db="EMBL/GenBank/DDBJ databases">
        <title>Comparative genomics and phylogenomic investigation of the class Geoglossomycetes provide insights into ecological specialization and systematics.</title>
        <authorList>
            <person name="Melie T."/>
            <person name="Pirro S."/>
            <person name="Miller A.N."/>
            <person name="Quandt A."/>
        </authorList>
    </citation>
    <scope>NUCLEOTIDE SEQUENCE</scope>
    <source>
        <strain evidence="11">CAQ_001_2017</strain>
    </source>
</reference>
<feature type="domain" description="CTLH" evidence="9">
    <location>
        <begin position="163"/>
        <end position="238"/>
    </location>
</feature>
<dbReference type="InterPro" id="IPR006594">
    <property type="entry name" value="LisH"/>
</dbReference>
<evidence type="ECO:0000313" key="11">
    <source>
        <dbReference type="EMBL" id="KAH0566311.1"/>
    </source>
</evidence>
<proteinExistence type="inferred from homology"/>
<dbReference type="PROSITE" id="PS50896">
    <property type="entry name" value="LISH"/>
    <property type="match status" value="1"/>
</dbReference>
<comment type="subcellular location">
    <subcellularLocation>
        <location evidence="2">Cytoplasm</location>
    </subcellularLocation>
</comment>
<dbReference type="InterPro" id="IPR024964">
    <property type="entry name" value="CTLH/CRA"/>
</dbReference>
<name>A0A9P8RTS8_9PEZI</name>
<accession>A0A9P8RTS8</accession>
<dbReference type="Proteomes" id="UP000750711">
    <property type="component" value="Unassembled WGS sequence"/>
</dbReference>
<keyword evidence="4" id="KW-0963">Cytoplasm</keyword>
<sequence>MSESTTTKLNAESHLLLDQPLLRLPHELLRKNFKASQRHVEREREAVLASLRTTANSALTDEATPPQTLASLDNMITRMQGLKRKLESLHGEEKCIHEQSRKRIQHLQDLYEIPSLVDVKYDEWSRVRLNRLLVDYLLRNGYSASARELAKGRGIEDLVDIEVFAQCNRIQDSLRKGSTQECLAWCQENKQSLRKNNVKSHVELVATKITNIPAKSNLEFELRLQQYIELVRTRQPQKLYEATQHAKKFLAPHKDTQFGEISKAAGLLAYPSNTSAEPYRTLYSHARWEHLARTFVQTHHNLLSLPSRPLLHIALSAGLSALKTPSCHSSYASSSSNANSSTTSVCPICSTELNELARNVPYAHHTKSYVENDPVLLPNGRIYGRERLLQMSAKVGMPDSKVKDPTTGEEFDRSEVKKVFIS</sequence>
<dbReference type="SMART" id="SM00757">
    <property type="entry name" value="CRA"/>
    <property type="match status" value="1"/>
</dbReference>
<evidence type="ECO:0000256" key="4">
    <source>
        <dbReference type="ARBA" id="ARBA00022490"/>
    </source>
</evidence>
<comment type="caution">
    <text evidence="11">The sequence shown here is derived from an EMBL/GenBank/DDBJ whole genome shotgun (WGS) entry which is preliminary data.</text>
</comment>
<feature type="zinc finger region" description="RING-Gid-type" evidence="8">
    <location>
        <begin position="346"/>
        <end position="407"/>
    </location>
</feature>
<evidence type="ECO:0000256" key="2">
    <source>
        <dbReference type="ARBA" id="ARBA00004496"/>
    </source>
</evidence>
<evidence type="ECO:0000259" key="9">
    <source>
        <dbReference type="PROSITE" id="PS50897"/>
    </source>
</evidence>
<dbReference type="GO" id="GO:0005634">
    <property type="term" value="C:nucleus"/>
    <property type="evidence" value="ECO:0007669"/>
    <property type="project" value="TreeGrafter"/>
</dbReference>
<evidence type="ECO:0000256" key="5">
    <source>
        <dbReference type="ARBA" id="ARBA00022723"/>
    </source>
</evidence>
<dbReference type="PANTHER" id="PTHR12170">
    <property type="entry name" value="MACROPHAGE ERYTHROBLAST ATTACHER-RELATED"/>
    <property type="match status" value="1"/>
</dbReference>
<dbReference type="PROSITE" id="PS50897">
    <property type="entry name" value="CTLH"/>
    <property type="match status" value="1"/>
</dbReference>
<feature type="domain" description="RING-Gid-type" evidence="10">
    <location>
        <begin position="346"/>
        <end position="407"/>
    </location>
</feature>
<dbReference type="SMART" id="SM00668">
    <property type="entry name" value="CTLH"/>
    <property type="match status" value="1"/>
</dbReference>
<evidence type="ECO:0000313" key="12">
    <source>
        <dbReference type="Proteomes" id="UP000750711"/>
    </source>
</evidence>
<dbReference type="GO" id="GO:0034657">
    <property type="term" value="C:GID complex"/>
    <property type="evidence" value="ECO:0007669"/>
    <property type="project" value="TreeGrafter"/>
</dbReference>
<comment type="function">
    <text evidence="1">Involved in the proteasome-dependent degradation of fructose-1,6-bisphosphatase.</text>
</comment>
<dbReference type="GO" id="GO:0061630">
    <property type="term" value="F:ubiquitin protein ligase activity"/>
    <property type="evidence" value="ECO:0007669"/>
    <property type="project" value="InterPro"/>
</dbReference>
<dbReference type="Pfam" id="PF10607">
    <property type="entry name" value="CTLH"/>
    <property type="match status" value="1"/>
</dbReference>
<dbReference type="AlphaFoldDB" id="A0A9P8RTS8"/>
<keyword evidence="6 8" id="KW-0863">Zinc-finger</keyword>
<protein>
    <submittedName>
        <fullName evidence="11">GID complex subunit containing RING finger motif</fullName>
    </submittedName>
</protein>
<dbReference type="SMART" id="SM00667">
    <property type="entry name" value="LisH"/>
    <property type="match status" value="1"/>
</dbReference>